<evidence type="ECO:0000313" key="2">
    <source>
        <dbReference type="EMBL" id="EDM98912.1"/>
    </source>
</evidence>
<dbReference type="RefSeq" id="WP_006573753.1">
    <property type="nucleotide sequence ID" value="NZ_AAXG02000029.1"/>
</dbReference>
<dbReference type="STRING" id="411467.BACCAP_03246"/>
<dbReference type="Pfam" id="PF01965">
    <property type="entry name" value="DJ-1_PfpI"/>
    <property type="match status" value="1"/>
</dbReference>
<reference evidence="2 3" key="1">
    <citation type="submission" date="2007-04" db="EMBL/GenBank/DDBJ databases">
        <authorList>
            <person name="Fulton L."/>
            <person name="Clifton S."/>
            <person name="Fulton B."/>
            <person name="Xu J."/>
            <person name="Minx P."/>
            <person name="Pepin K.H."/>
            <person name="Johnson M."/>
            <person name="Thiruvilangam P."/>
            <person name="Bhonagiri V."/>
            <person name="Nash W.E."/>
            <person name="Mardis E.R."/>
            <person name="Wilson R.K."/>
        </authorList>
    </citation>
    <scope>NUCLEOTIDE SEQUENCE [LARGE SCALE GENOMIC DNA]</scope>
    <source>
        <strain evidence="2 3">ATCC 29799</strain>
    </source>
</reference>
<evidence type="ECO:0000259" key="1">
    <source>
        <dbReference type="Pfam" id="PF01965"/>
    </source>
</evidence>
<dbReference type="Gene3D" id="3.40.50.880">
    <property type="match status" value="1"/>
</dbReference>
<accession>A6NYE6</accession>
<reference evidence="2 3" key="2">
    <citation type="submission" date="2007-06" db="EMBL/GenBank/DDBJ databases">
        <title>Draft genome sequence of Pseudoflavonifractor capillosus ATCC 29799.</title>
        <authorList>
            <person name="Sudarsanam P."/>
            <person name="Ley R."/>
            <person name="Guruge J."/>
            <person name="Turnbaugh P.J."/>
            <person name="Mahowald M."/>
            <person name="Liep D."/>
            <person name="Gordon J."/>
        </authorList>
    </citation>
    <scope>NUCLEOTIDE SEQUENCE [LARGE SCALE GENOMIC DNA]</scope>
    <source>
        <strain evidence="2 3">ATCC 29799</strain>
    </source>
</reference>
<name>A6NYE6_9FIRM</name>
<dbReference type="InterPro" id="IPR029062">
    <property type="entry name" value="Class_I_gatase-like"/>
</dbReference>
<evidence type="ECO:0000313" key="3">
    <source>
        <dbReference type="Proteomes" id="UP000003639"/>
    </source>
</evidence>
<dbReference type="Proteomes" id="UP000003639">
    <property type="component" value="Unassembled WGS sequence"/>
</dbReference>
<proteinExistence type="predicted"/>
<dbReference type="PANTHER" id="PTHR10224">
    <property type="entry name" value="ES1 PROTEIN HOMOLOG, MITOCHONDRIAL"/>
    <property type="match status" value="1"/>
</dbReference>
<dbReference type="eggNOG" id="COG3155">
    <property type="taxonomic scope" value="Bacteria"/>
</dbReference>
<keyword evidence="3" id="KW-1185">Reference proteome</keyword>
<dbReference type="EMBL" id="AAXG02000029">
    <property type="protein sequence ID" value="EDM98912.1"/>
    <property type="molecule type" value="Genomic_DNA"/>
</dbReference>
<dbReference type="AlphaFoldDB" id="A6NYE6"/>
<dbReference type="PANTHER" id="PTHR10224:SF12">
    <property type="entry name" value="GLYOXALASE ELBB"/>
    <property type="match status" value="1"/>
</dbReference>
<gene>
    <name evidence="2" type="ORF">BACCAP_03246</name>
</gene>
<protein>
    <submittedName>
        <fullName evidence="2">DJ-1/PfpI family protein</fullName>
    </submittedName>
</protein>
<organism evidence="2 3">
    <name type="scientific">Pseudoflavonifractor capillosus ATCC 29799</name>
    <dbReference type="NCBI Taxonomy" id="411467"/>
    <lineage>
        <taxon>Bacteria</taxon>
        <taxon>Bacillati</taxon>
        <taxon>Bacillota</taxon>
        <taxon>Clostridia</taxon>
        <taxon>Eubacteriales</taxon>
        <taxon>Oscillospiraceae</taxon>
        <taxon>Pseudoflavonifractor</taxon>
    </lineage>
</organism>
<dbReference type="InterPro" id="IPR002818">
    <property type="entry name" value="DJ-1/PfpI"/>
</dbReference>
<sequence length="189" mass="20544">MKFLVLLAGCGLGDGSCIEEVVLTYTALDKYGCDYTPAAADMLVPSMDHITEQPGEKRSVLTESARTGRGRIRNLHDISPDDYDALLIPGGIGLVVNYRESGLVADWVNRFVQQKKPIGTMCAGIDFLRGILGAGLLREEVRDLDAVSFCRDTSGAIFYTPAFRKTGSCHDVMLGVDAMVHAMLEYPGH</sequence>
<dbReference type="OrthoDB" id="9800516at2"/>
<feature type="domain" description="DJ-1/PfpI" evidence="1">
    <location>
        <begin position="20"/>
        <end position="128"/>
    </location>
</feature>
<comment type="caution">
    <text evidence="2">The sequence shown here is derived from an EMBL/GenBank/DDBJ whole genome shotgun (WGS) entry which is preliminary data.</text>
</comment>
<dbReference type="SUPFAM" id="SSF52317">
    <property type="entry name" value="Class I glutamine amidotransferase-like"/>
    <property type="match status" value="1"/>
</dbReference>